<feature type="region of interest" description="Disordered" evidence="1">
    <location>
        <begin position="137"/>
        <end position="156"/>
    </location>
</feature>
<reference evidence="2" key="2">
    <citation type="submission" date="2023-06" db="EMBL/GenBank/DDBJ databases">
        <authorList>
            <consortium name="Lawrence Berkeley National Laboratory"/>
            <person name="Haridas S."/>
            <person name="Hensen N."/>
            <person name="Bonometti L."/>
            <person name="Westerberg I."/>
            <person name="Brannstrom I.O."/>
            <person name="Guillou S."/>
            <person name="Cros-Aarteil S."/>
            <person name="Calhoun S."/>
            <person name="Kuo A."/>
            <person name="Mondo S."/>
            <person name="Pangilinan J."/>
            <person name="Riley R."/>
            <person name="Labutti K."/>
            <person name="Andreopoulos B."/>
            <person name="Lipzen A."/>
            <person name="Chen C."/>
            <person name="Yanf M."/>
            <person name="Daum C."/>
            <person name="Ng V."/>
            <person name="Clum A."/>
            <person name="Steindorff A."/>
            <person name="Ohm R."/>
            <person name="Martin F."/>
            <person name="Silar P."/>
            <person name="Natvig D."/>
            <person name="Lalanne C."/>
            <person name="Gautier V."/>
            <person name="Ament-Velasquez S.L."/>
            <person name="Kruys A."/>
            <person name="Hutchinson M.I."/>
            <person name="Powell A.J."/>
            <person name="Barry K."/>
            <person name="Miller A.N."/>
            <person name="Grigoriev I.V."/>
            <person name="Debuchy R."/>
            <person name="Gladieux P."/>
            <person name="Thoren M.H."/>
            <person name="Johannesson H."/>
        </authorList>
    </citation>
    <scope>NUCLEOTIDE SEQUENCE</scope>
    <source>
        <strain evidence="2">CBS 560.94</strain>
    </source>
</reference>
<dbReference type="Proteomes" id="UP001278500">
    <property type="component" value="Unassembled WGS sequence"/>
</dbReference>
<feature type="compositionally biased region" description="Basic residues" evidence="1">
    <location>
        <begin position="143"/>
        <end position="156"/>
    </location>
</feature>
<dbReference type="RefSeq" id="XP_062686329.1">
    <property type="nucleotide sequence ID" value="XM_062823191.1"/>
</dbReference>
<protein>
    <submittedName>
        <fullName evidence="2">Uncharacterized protein</fullName>
    </submittedName>
</protein>
<dbReference type="PROSITE" id="PS51257">
    <property type="entry name" value="PROKAR_LIPOPROTEIN"/>
    <property type="match status" value="1"/>
</dbReference>
<comment type="caution">
    <text evidence="2">The sequence shown here is derived from an EMBL/GenBank/DDBJ whole genome shotgun (WGS) entry which is preliminary data.</text>
</comment>
<reference evidence="2" key="1">
    <citation type="journal article" date="2023" name="Mol. Phylogenet. Evol.">
        <title>Genome-scale phylogeny and comparative genomics of the fungal order Sordariales.</title>
        <authorList>
            <person name="Hensen N."/>
            <person name="Bonometti L."/>
            <person name="Westerberg I."/>
            <person name="Brannstrom I.O."/>
            <person name="Guillou S."/>
            <person name="Cros-Aarteil S."/>
            <person name="Calhoun S."/>
            <person name="Haridas S."/>
            <person name="Kuo A."/>
            <person name="Mondo S."/>
            <person name="Pangilinan J."/>
            <person name="Riley R."/>
            <person name="LaButti K."/>
            <person name="Andreopoulos B."/>
            <person name="Lipzen A."/>
            <person name="Chen C."/>
            <person name="Yan M."/>
            <person name="Daum C."/>
            <person name="Ng V."/>
            <person name="Clum A."/>
            <person name="Steindorff A."/>
            <person name="Ohm R.A."/>
            <person name="Martin F."/>
            <person name="Silar P."/>
            <person name="Natvig D.O."/>
            <person name="Lalanne C."/>
            <person name="Gautier V."/>
            <person name="Ament-Velasquez S.L."/>
            <person name="Kruys A."/>
            <person name="Hutchinson M.I."/>
            <person name="Powell A.J."/>
            <person name="Barry K."/>
            <person name="Miller A.N."/>
            <person name="Grigoriev I.V."/>
            <person name="Debuchy R."/>
            <person name="Gladieux P."/>
            <person name="Hiltunen Thoren M."/>
            <person name="Johannesson H."/>
        </authorList>
    </citation>
    <scope>NUCLEOTIDE SEQUENCE</scope>
    <source>
        <strain evidence="2">CBS 560.94</strain>
    </source>
</reference>
<sequence>MRAKAVFESQSSQGWGFSCVPYYKCSIFRLSCLPTDTSFQLGPRENYSILCTSQPSVPTHTRWQRRQHSHRRRTQFIHGGRGDLHVACGGQRGFETCLCDEAFAFGVGPFRFLTSIGMKGFCGDVPLVLGVVKESKGFPPTAHRTRPNSHRHLTAA</sequence>
<proteinExistence type="predicted"/>
<dbReference type="AlphaFoldDB" id="A0AAE0MWL3"/>
<dbReference type="GeneID" id="87860345"/>
<name>A0AAE0MWL3_9PEZI</name>
<accession>A0AAE0MWL3</accession>
<evidence type="ECO:0000313" key="2">
    <source>
        <dbReference type="EMBL" id="KAK3354951.1"/>
    </source>
</evidence>
<keyword evidence="3" id="KW-1185">Reference proteome</keyword>
<dbReference type="EMBL" id="JAUEPP010000001">
    <property type="protein sequence ID" value="KAK3354951.1"/>
    <property type="molecule type" value="Genomic_DNA"/>
</dbReference>
<evidence type="ECO:0000313" key="3">
    <source>
        <dbReference type="Proteomes" id="UP001278500"/>
    </source>
</evidence>
<evidence type="ECO:0000256" key="1">
    <source>
        <dbReference type="SAM" id="MobiDB-lite"/>
    </source>
</evidence>
<gene>
    <name evidence="2" type="ORF">B0H65DRAFT_30413</name>
</gene>
<organism evidence="2 3">
    <name type="scientific">Neurospora tetraspora</name>
    <dbReference type="NCBI Taxonomy" id="94610"/>
    <lineage>
        <taxon>Eukaryota</taxon>
        <taxon>Fungi</taxon>
        <taxon>Dikarya</taxon>
        <taxon>Ascomycota</taxon>
        <taxon>Pezizomycotina</taxon>
        <taxon>Sordariomycetes</taxon>
        <taxon>Sordariomycetidae</taxon>
        <taxon>Sordariales</taxon>
        <taxon>Sordariaceae</taxon>
        <taxon>Neurospora</taxon>
    </lineage>
</organism>